<reference evidence="1 2" key="1">
    <citation type="submission" date="2016-11" db="EMBL/GenBank/DDBJ databases">
        <authorList>
            <person name="Jaros S."/>
            <person name="Januszkiewicz K."/>
            <person name="Wedrychowicz H."/>
        </authorList>
    </citation>
    <scope>NUCLEOTIDE SEQUENCE [LARGE SCALE GENOMIC DNA]</scope>
    <source>
        <strain evidence="1 2">DSM 3089</strain>
    </source>
</reference>
<gene>
    <name evidence="1" type="ORF">SAMN02745196_02345</name>
</gene>
<name>A0A1M5XNQ8_9CLOT</name>
<organism evidence="1 2">
    <name type="scientific">Clostridium collagenovorans DSM 3089</name>
    <dbReference type="NCBI Taxonomy" id="1121306"/>
    <lineage>
        <taxon>Bacteria</taxon>
        <taxon>Bacillati</taxon>
        <taxon>Bacillota</taxon>
        <taxon>Clostridia</taxon>
        <taxon>Eubacteriales</taxon>
        <taxon>Clostridiaceae</taxon>
        <taxon>Clostridium</taxon>
    </lineage>
</organism>
<dbReference type="EMBL" id="FQXP01000009">
    <property type="protein sequence ID" value="SHI01441.1"/>
    <property type="molecule type" value="Genomic_DNA"/>
</dbReference>
<dbReference type="OrthoDB" id="1690493at2"/>
<evidence type="ECO:0000313" key="2">
    <source>
        <dbReference type="Proteomes" id="UP000184526"/>
    </source>
</evidence>
<dbReference type="RefSeq" id="WP_084666291.1">
    <property type="nucleotide sequence ID" value="NZ_FQXP01000009.1"/>
</dbReference>
<keyword evidence="2" id="KW-1185">Reference proteome</keyword>
<evidence type="ECO:0000313" key="1">
    <source>
        <dbReference type="EMBL" id="SHI01441.1"/>
    </source>
</evidence>
<accession>A0A1M5XNQ8</accession>
<dbReference type="Proteomes" id="UP000184526">
    <property type="component" value="Unassembled WGS sequence"/>
</dbReference>
<protein>
    <submittedName>
        <fullName evidence="1">Uncharacterized protein</fullName>
    </submittedName>
</protein>
<proteinExistence type="predicted"/>
<sequence>MSTGYAAVNPEAYFIAELPSEPIIKNYLDGSTLRQFVFVLASKETYGPEIAQELDKSQFYEKFVKWLENQNKDGILPVLDDGREARSIQAITTGHTFNIDINKARYQIQCKLTYYQGGK</sequence>
<dbReference type="STRING" id="1121306.SAMN02745196_02345"/>
<dbReference type="AlphaFoldDB" id="A0A1M5XNQ8"/>